<gene>
    <name evidence="6" type="ORF">OKIT_0883</name>
</gene>
<comment type="caution">
    <text evidence="6">The sequence shown here is derived from an EMBL/GenBank/DDBJ whole genome shotgun (WGS) entry which is preliminary data.</text>
</comment>
<dbReference type="GO" id="GO:0005524">
    <property type="term" value="F:ATP binding"/>
    <property type="evidence" value="ECO:0007669"/>
    <property type="project" value="UniProtKB-KW"/>
</dbReference>
<dbReference type="SUPFAM" id="SSF52540">
    <property type="entry name" value="P-loop containing nucleoside triphosphate hydrolases"/>
    <property type="match status" value="1"/>
</dbReference>
<dbReference type="PROSITE" id="PS50893">
    <property type="entry name" value="ABC_TRANSPORTER_2"/>
    <property type="match status" value="1"/>
</dbReference>
<protein>
    <submittedName>
        <fullName evidence="6">ABC transporterATP-binding protein</fullName>
    </submittedName>
</protein>
<comment type="similarity">
    <text evidence="1">Belongs to the ABC transporter superfamily.</text>
</comment>
<evidence type="ECO:0000256" key="4">
    <source>
        <dbReference type="ARBA" id="ARBA00022840"/>
    </source>
</evidence>
<evidence type="ECO:0000259" key="5">
    <source>
        <dbReference type="PROSITE" id="PS50893"/>
    </source>
</evidence>
<dbReference type="HOGENOM" id="CLU_000604_1_2_9"/>
<accession>G9WIH6</accession>
<evidence type="ECO:0000256" key="1">
    <source>
        <dbReference type="ARBA" id="ARBA00005417"/>
    </source>
</evidence>
<dbReference type="AlphaFoldDB" id="G9WIH6"/>
<dbReference type="InterPro" id="IPR027417">
    <property type="entry name" value="P-loop_NTPase"/>
</dbReference>
<organism evidence="6 7">
    <name type="scientific">Oenococcus kitaharae DSM 17330</name>
    <dbReference type="NCBI Taxonomy" id="1045004"/>
    <lineage>
        <taxon>Bacteria</taxon>
        <taxon>Bacillati</taxon>
        <taxon>Bacillota</taxon>
        <taxon>Bacilli</taxon>
        <taxon>Lactobacillales</taxon>
        <taxon>Lactobacillaceae</taxon>
        <taxon>Oenococcus</taxon>
    </lineage>
</organism>
<keyword evidence="3" id="KW-0547">Nucleotide-binding</keyword>
<dbReference type="GO" id="GO:0016887">
    <property type="term" value="F:ATP hydrolysis activity"/>
    <property type="evidence" value="ECO:0007669"/>
    <property type="project" value="InterPro"/>
</dbReference>
<dbReference type="InterPro" id="IPR003593">
    <property type="entry name" value="AAA+_ATPase"/>
</dbReference>
<dbReference type="PATRIC" id="fig|1045004.4.peg.886"/>
<dbReference type="RefSeq" id="WP_007745649.1">
    <property type="nucleotide sequence ID" value="NZ_CM001398.1"/>
</dbReference>
<dbReference type="EMBL" id="AFVZ01000001">
    <property type="protein sequence ID" value="EHN58988.1"/>
    <property type="molecule type" value="Genomic_DNA"/>
</dbReference>
<dbReference type="OrthoDB" id="9804819at2"/>
<dbReference type="Gene3D" id="3.40.50.300">
    <property type="entry name" value="P-loop containing nucleotide triphosphate hydrolases"/>
    <property type="match status" value="1"/>
</dbReference>
<evidence type="ECO:0000256" key="3">
    <source>
        <dbReference type="ARBA" id="ARBA00022741"/>
    </source>
</evidence>
<sequence>MTLDNTAELSNEESGLSVKNLNKSFKAKKQQKAILKDLNFMIPEGQITAFLGPNGAGKTTTIKILLGLIKPSSGDIRYKGNEKYLKYTGAVLEGSRNIYWRLSAVENFEYFGALKGLNRKKSIDNGLYFLKLFDLYDKKDIDTRSLSRGQQQIVAICCALLNYPKILFLDEPTLGLDLKASEKIQLILKELSQKNKMGIFLTTHEIKIAQNISDHVIFLDKGSIIYKNKTSQIKDKAERTEYLLDFKRPLSNTELKTIRSFGQLAVDENKKYLISLDHQVSFQTFLMAVSRLPVCAMQQKSLDLESLFKRYIK</sequence>
<dbReference type="Proteomes" id="UP000004959">
    <property type="component" value="Chromosome"/>
</dbReference>
<keyword evidence="7" id="KW-1185">Reference proteome</keyword>
<evidence type="ECO:0000313" key="6">
    <source>
        <dbReference type="EMBL" id="EHN58988.1"/>
    </source>
</evidence>
<evidence type="ECO:0000256" key="2">
    <source>
        <dbReference type="ARBA" id="ARBA00022448"/>
    </source>
</evidence>
<dbReference type="InterPro" id="IPR003439">
    <property type="entry name" value="ABC_transporter-like_ATP-bd"/>
</dbReference>
<dbReference type="PANTHER" id="PTHR42711">
    <property type="entry name" value="ABC TRANSPORTER ATP-BINDING PROTEIN"/>
    <property type="match status" value="1"/>
</dbReference>
<dbReference type="Pfam" id="PF00005">
    <property type="entry name" value="ABC_tran"/>
    <property type="match status" value="1"/>
</dbReference>
<keyword evidence="4 6" id="KW-0067">ATP-binding</keyword>
<evidence type="ECO:0000313" key="7">
    <source>
        <dbReference type="Proteomes" id="UP000004959"/>
    </source>
</evidence>
<dbReference type="PANTHER" id="PTHR42711:SF5">
    <property type="entry name" value="ABC TRANSPORTER ATP-BINDING PROTEIN NATA"/>
    <property type="match status" value="1"/>
</dbReference>
<keyword evidence="2" id="KW-0813">Transport</keyword>
<dbReference type="InterPro" id="IPR050763">
    <property type="entry name" value="ABC_transporter_ATP-binding"/>
</dbReference>
<reference evidence="6 7" key="1">
    <citation type="journal article" date="2012" name="PLoS ONE">
        <title>Functional divergence in the genus oenococcus as predicted by genome sequencing of the newly-described species, Oenococcus kitaharae.</title>
        <authorList>
            <person name="Borneman A.R."/>
            <person name="McCarthy J.M."/>
            <person name="Chambers P.J."/>
            <person name="Bartowsky E.J."/>
        </authorList>
    </citation>
    <scope>NUCLEOTIDE SEQUENCE [LARGE SCALE GENOMIC DNA]</scope>
    <source>
        <strain evidence="7">DSM17330</strain>
    </source>
</reference>
<dbReference type="eggNOG" id="COG1131">
    <property type="taxonomic scope" value="Bacteria"/>
</dbReference>
<dbReference type="CDD" id="cd03230">
    <property type="entry name" value="ABC_DR_subfamily_A"/>
    <property type="match status" value="1"/>
</dbReference>
<proteinExistence type="inferred from homology"/>
<feature type="domain" description="ABC transporter" evidence="5">
    <location>
        <begin position="16"/>
        <end position="246"/>
    </location>
</feature>
<name>G9WIH6_9LACO</name>
<dbReference type="SMART" id="SM00382">
    <property type="entry name" value="AAA"/>
    <property type="match status" value="1"/>
</dbReference>